<protein>
    <submittedName>
        <fullName evidence="1">Uncharacterized protein</fullName>
    </submittedName>
</protein>
<sequence length="178" mass="20830">MEMAYLENGVRAVLDNVLLCPTSDIRWILDSLITKFTKTVWDKSTQAFFLELPILIKNLYLFFNISVTLNSANDIEEQIKRTGTFSFLLKHRSNEKGPFANDLIIGPRYHQRKLLPPHQFQRRHIFFLPPLTVPSLTPFAYAHPFDTHTTINYLCKYAKEIKIRSHYTKIFFSKSAFS</sequence>
<organism evidence="1 2">
    <name type="scientific">Caerostris extrusa</name>
    <name type="common">Bark spider</name>
    <name type="synonym">Caerostris bankana</name>
    <dbReference type="NCBI Taxonomy" id="172846"/>
    <lineage>
        <taxon>Eukaryota</taxon>
        <taxon>Metazoa</taxon>
        <taxon>Ecdysozoa</taxon>
        <taxon>Arthropoda</taxon>
        <taxon>Chelicerata</taxon>
        <taxon>Arachnida</taxon>
        <taxon>Araneae</taxon>
        <taxon>Araneomorphae</taxon>
        <taxon>Entelegynae</taxon>
        <taxon>Araneoidea</taxon>
        <taxon>Araneidae</taxon>
        <taxon>Caerostris</taxon>
    </lineage>
</organism>
<gene>
    <name evidence="1" type="ORF">CEXT_467341</name>
</gene>
<dbReference type="EMBL" id="BPLR01013598">
    <property type="protein sequence ID" value="GIY62246.1"/>
    <property type="molecule type" value="Genomic_DNA"/>
</dbReference>
<accession>A0AAV4UWE8</accession>
<proteinExistence type="predicted"/>
<comment type="caution">
    <text evidence="1">The sequence shown here is derived from an EMBL/GenBank/DDBJ whole genome shotgun (WGS) entry which is preliminary data.</text>
</comment>
<reference evidence="1 2" key="1">
    <citation type="submission" date="2021-06" db="EMBL/GenBank/DDBJ databases">
        <title>Caerostris extrusa draft genome.</title>
        <authorList>
            <person name="Kono N."/>
            <person name="Arakawa K."/>
        </authorList>
    </citation>
    <scope>NUCLEOTIDE SEQUENCE [LARGE SCALE GENOMIC DNA]</scope>
</reference>
<dbReference type="Proteomes" id="UP001054945">
    <property type="component" value="Unassembled WGS sequence"/>
</dbReference>
<dbReference type="AlphaFoldDB" id="A0AAV4UWE8"/>
<name>A0AAV4UWE8_CAEEX</name>
<evidence type="ECO:0000313" key="1">
    <source>
        <dbReference type="EMBL" id="GIY62246.1"/>
    </source>
</evidence>
<evidence type="ECO:0000313" key="2">
    <source>
        <dbReference type="Proteomes" id="UP001054945"/>
    </source>
</evidence>
<keyword evidence="2" id="KW-1185">Reference proteome</keyword>